<gene>
    <name evidence="1" type="ORF">AKO1_001676</name>
</gene>
<evidence type="ECO:0000313" key="1">
    <source>
        <dbReference type="EMBL" id="KAL0485930.1"/>
    </source>
</evidence>
<sequence length="294" mass="33696">MVLIPAVGAPEKSENKEHYLSTPLRITNDSGCFDILPTEWDPETTTVDHIQVCAVGAKESIFGLTRGGQIFKLIDRSRNRLEWNFFDTAGQRFIDICSVKTTLFAIGTDRLLYCWNKLNKSQKLFIPNDTQRLRQVSAMSKRKVYGLAEDGTVLFAKRGIGPMKSKATWIPVGNQKMKKISTGSKHLLRKVELWAVGLDDRAHRFDHFNDLWIMYDIIVNDLSVTRDNAVYAVRKKDGRLMKWNGGDHFVLQDLGKNETTEEYHLLNVSAYKERKEVYSVDQNGNLLKMSYDNK</sequence>
<proteinExistence type="predicted"/>
<organism evidence="1 2">
    <name type="scientific">Acrasis kona</name>
    <dbReference type="NCBI Taxonomy" id="1008807"/>
    <lineage>
        <taxon>Eukaryota</taxon>
        <taxon>Discoba</taxon>
        <taxon>Heterolobosea</taxon>
        <taxon>Tetramitia</taxon>
        <taxon>Eutetramitia</taxon>
        <taxon>Acrasidae</taxon>
        <taxon>Acrasis</taxon>
    </lineage>
</organism>
<comment type="caution">
    <text evidence="1">The sequence shown here is derived from an EMBL/GenBank/DDBJ whole genome shotgun (WGS) entry which is preliminary data.</text>
</comment>
<protein>
    <submittedName>
        <fullName evidence="1">Developmentally-regulated protein</fullName>
    </submittedName>
</protein>
<dbReference type="EMBL" id="JAOPGA020001186">
    <property type="protein sequence ID" value="KAL0485930.1"/>
    <property type="molecule type" value="Genomic_DNA"/>
</dbReference>
<keyword evidence="2" id="KW-1185">Reference proteome</keyword>
<name>A0AAW2Z911_9EUKA</name>
<dbReference type="Proteomes" id="UP001431209">
    <property type="component" value="Unassembled WGS sequence"/>
</dbReference>
<dbReference type="AlphaFoldDB" id="A0AAW2Z911"/>
<accession>A0AAW2Z911</accession>
<evidence type="ECO:0000313" key="2">
    <source>
        <dbReference type="Proteomes" id="UP001431209"/>
    </source>
</evidence>
<reference evidence="1 2" key="1">
    <citation type="submission" date="2024-03" db="EMBL/GenBank/DDBJ databases">
        <title>The Acrasis kona genome and developmental transcriptomes reveal deep origins of eukaryotic multicellular pathways.</title>
        <authorList>
            <person name="Sheikh S."/>
            <person name="Fu C.-J."/>
            <person name="Brown M.W."/>
            <person name="Baldauf S.L."/>
        </authorList>
    </citation>
    <scope>NUCLEOTIDE SEQUENCE [LARGE SCALE GENOMIC DNA]</scope>
    <source>
        <strain evidence="1 2">ATCC MYA-3509</strain>
    </source>
</reference>